<feature type="compositionally biased region" description="Low complexity" evidence="1">
    <location>
        <begin position="53"/>
        <end position="62"/>
    </location>
</feature>
<sequence length="88" mass="9308">MESSKIKQKTLLSFFTKQHLNEDPDASASGSGTNSIPLPVTSDDKSGLPITAVSSSSVSSSSATPDIENVCDKMNMSNLQTIKIFRSA</sequence>
<gene>
    <name evidence="2" type="ORF">QE152_g34164</name>
</gene>
<reference evidence="2 3" key="1">
    <citation type="journal article" date="2024" name="BMC Genomics">
        <title>De novo assembly and annotation of Popillia japonica's genome with initial clues to its potential as an invasive pest.</title>
        <authorList>
            <person name="Cucini C."/>
            <person name="Boschi S."/>
            <person name="Funari R."/>
            <person name="Cardaioli E."/>
            <person name="Iannotti N."/>
            <person name="Marturano G."/>
            <person name="Paoli F."/>
            <person name="Bruttini M."/>
            <person name="Carapelli A."/>
            <person name="Frati F."/>
            <person name="Nardi F."/>
        </authorList>
    </citation>
    <scope>NUCLEOTIDE SEQUENCE [LARGE SCALE GENOMIC DNA]</scope>
    <source>
        <strain evidence="2">DMR45628</strain>
    </source>
</reference>
<organism evidence="2 3">
    <name type="scientific">Popillia japonica</name>
    <name type="common">Japanese beetle</name>
    <dbReference type="NCBI Taxonomy" id="7064"/>
    <lineage>
        <taxon>Eukaryota</taxon>
        <taxon>Metazoa</taxon>
        <taxon>Ecdysozoa</taxon>
        <taxon>Arthropoda</taxon>
        <taxon>Hexapoda</taxon>
        <taxon>Insecta</taxon>
        <taxon>Pterygota</taxon>
        <taxon>Neoptera</taxon>
        <taxon>Endopterygota</taxon>
        <taxon>Coleoptera</taxon>
        <taxon>Polyphaga</taxon>
        <taxon>Scarabaeiformia</taxon>
        <taxon>Scarabaeidae</taxon>
        <taxon>Rutelinae</taxon>
        <taxon>Popillia</taxon>
    </lineage>
</organism>
<feature type="region of interest" description="Disordered" evidence="1">
    <location>
        <begin position="22"/>
        <end position="67"/>
    </location>
</feature>
<keyword evidence="3" id="KW-1185">Reference proteome</keyword>
<dbReference type="EMBL" id="JASPKY010000541">
    <property type="protein sequence ID" value="KAK9693468.1"/>
    <property type="molecule type" value="Genomic_DNA"/>
</dbReference>
<proteinExistence type="predicted"/>
<dbReference type="Proteomes" id="UP001458880">
    <property type="component" value="Unassembled WGS sequence"/>
</dbReference>
<dbReference type="AlphaFoldDB" id="A0AAW1IUP9"/>
<accession>A0AAW1IUP9</accession>
<evidence type="ECO:0000313" key="3">
    <source>
        <dbReference type="Proteomes" id="UP001458880"/>
    </source>
</evidence>
<protein>
    <submittedName>
        <fullName evidence="2">Uncharacterized protein</fullName>
    </submittedName>
</protein>
<evidence type="ECO:0000313" key="2">
    <source>
        <dbReference type="EMBL" id="KAK9693468.1"/>
    </source>
</evidence>
<evidence type="ECO:0000256" key="1">
    <source>
        <dbReference type="SAM" id="MobiDB-lite"/>
    </source>
</evidence>
<name>A0AAW1IUP9_POPJA</name>
<comment type="caution">
    <text evidence="2">The sequence shown here is derived from an EMBL/GenBank/DDBJ whole genome shotgun (WGS) entry which is preliminary data.</text>
</comment>